<dbReference type="AlphaFoldDB" id="A0A7S0LBH4"/>
<reference evidence="1" key="1">
    <citation type="submission" date="2021-01" db="EMBL/GenBank/DDBJ databases">
        <authorList>
            <person name="Corre E."/>
            <person name="Pelletier E."/>
            <person name="Niang G."/>
            <person name="Scheremetjew M."/>
            <person name="Finn R."/>
            <person name="Kale V."/>
            <person name="Holt S."/>
            <person name="Cochrane G."/>
            <person name="Meng A."/>
            <person name="Brown T."/>
            <person name="Cohen L."/>
        </authorList>
    </citation>
    <scope>NUCLEOTIDE SEQUENCE</scope>
    <source>
        <strain evidence="1">PLY182g</strain>
    </source>
</reference>
<organism evidence="1">
    <name type="scientific">Coccolithus braarudii</name>
    <dbReference type="NCBI Taxonomy" id="221442"/>
    <lineage>
        <taxon>Eukaryota</taxon>
        <taxon>Haptista</taxon>
        <taxon>Haptophyta</taxon>
        <taxon>Prymnesiophyceae</taxon>
        <taxon>Coccolithales</taxon>
        <taxon>Coccolithaceae</taxon>
        <taxon>Coccolithus</taxon>
    </lineage>
</organism>
<protein>
    <submittedName>
        <fullName evidence="1">Uncharacterized protein</fullName>
    </submittedName>
</protein>
<sequence length="123" mass="12386">MTAAVTALDHSSAEAIVAQLHAFFDESSPSVATSPEAALSGTACVAINLSGDPSEMQVPAEADDASASLGELAEKPSALPALSDTVSDATALEIAQLVLHANAPVNVHEPDTAHCSITAAPRR</sequence>
<dbReference type="EMBL" id="HBEY01022411">
    <property type="protein sequence ID" value="CAD8607357.1"/>
    <property type="molecule type" value="Transcribed_RNA"/>
</dbReference>
<proteinExistence type="predicted"/>
<name>A0A7S0LBH4_9EUKA</name>
<gene>
    <name evidence="1" type="ORF">CPEL01642_LOCUS10715</name>
</gene>
<accession>A0A7S0LBH4</accession>
<evidence type="ECO:0000313" key="1">
    <source>
        <dbReference type="EMBL" id="CAD8607357.1"/>
    </source>
</evidence>